<dbReference type="InterPro" id="IPR050256">
    <property type="entry name" value="Glycosyltransferase_2"/>
</dbReference>
<dbReference type="SUPFAM" id="SSF53448">
    <property type="entry name" value="Nucleotide-diphospho-sugar transferases"/>
    <property type="match status" value="1"/>
</dbReference>
<dbReference type="RefSeq" id="WP_122896518.1">
    <property type="nucleotide sequence ID" value="NZ_RHIB01000001.1"/>
</dbReference>
<comment type="catalytic activity">
    <reaction evidence="9">
        <text>an NDP-alpha-D-glucose + (2R)-3-phosphoglycerate = (2R)-2-O-(alpha-D-glucopyranosyl)-3-phospho-glycerate + a ribonucleoside 5'-diphosphate + H(+)</text>
        <dbReference type="Rhea" id="RHEA:47244"/>
        <dbReference type="ChEBI" id="CHEBI:15378"/>
        <dbReference type="ChEBI" id="CHEBI:57930"/>
        <dbReference type="ChEBI" id="CHEBI:58272"/>
        <dbReference type="ChEBI" id="CHEBI:62600"/>
        <dbReference type="ChEBI" id="CHEBI:76533"/>
        <dbReference type="EC" id="2.4.1.266"/>
    </reaction>
    <physiologicalReaction direction="left-to-right" evidence="9">
        <dbReference type="Rhea" id="RHEA:47245"/>
    </physiologicalReaction>
</comment>
<evidence type="ECO:0000256" key="9">
    <source>
        <dbReference type="ARBA" id="ARBA00048997"/>
    </source>
</evidence>
<evidence type="ECO:0000313" key="11">
    <source>
        <dbReference type="EMBL" id="RNA68996.1"/>
    </source>
</evidence>
<evidence type="ECO:0000259" key="10">
    <source>
        <dbReference type="Pfam" id="PF00535"/>
    </source>
</evidence>
<dbReference type="InterPro" id="IPR001173">
    <property type="entry name" value="Glyco_trans_2-like"/>
</dbReference>
<dbReference type="PANTHER" id="PTHR48090:SF10">
    <property type="entry name" value="GLUCOSYL-3-PHOSPHOGLYCERATE SYNTHASE"/>
    <property type="match status" value="1"/>
</dbReference>
<feature type="domain" description="Glycosyltransferase 2-like" evidence="10">
    <location>
        <begin position="5"/>
        <end position="142"/>
    </location>
</feature>
<gene>
    <name evidence="11" type="ORF">EBO34_03285</name>
</gene>
<evidence type="ECO:0000313" key="12">
    <source>
        <dbReference type="Proteomes" id="UP000278746"/>
    </source>
</evidence>
<dbReference type="EC" id="2.4.1.266" evidence="6"/>
<accession>A0A3M7TTM8</accession>
<evidence type="ECO:0000256" key="6">
    <source>
        <dbReference type="ARBA" id="ARBA00039022"/>
    </source>
</evidence>
<evidence type="ECO:0000256" key="7">
    <source>
        <dbReference type="ARBA" id="ARBA00040894"/>
    </source>
</evidence>
<dbReference type="Gene3D" id="3.90.550.10">
    <property type="entry name" value="Spore Coat Polysaccharide Biosynthesis Protein SpsA, Chain A"/>
    <property type="match status" value="1"/>
</dbReference>
<evidence type="ECO:0000256" key="8">
    <source>
        <dbReference type="ARBA" id="ARBA00048689"/>
    </source>
</evidence>
<organism evidence="11 12">
    <name type="scientific">Alteribacter keqinensis</name>
    <dbReference type="NCBI Taxonomy" id="2483800"/>
    <lineage>
        <taxon>Bacteria</taxon>
        <taxon>Bacillati</taxon>
        <taxon>Bacillota</taxon>
        <taxon>Bacilli</taxon>
        <taxon>Bacillales</taxon>
        <taxon>Bacillaceae</taxon>
        <taxon>Alteribacter</taxon>
    </lineage>
</organism>
<evidence type="ECO:0000256" key="1">
    <source>
        <dbReference type="ARBA" id="ARBA00001946"/>
    </source>
</evidence>
<evidence type="ECO:0000256" key="3">
    <source>
        <dbReference type="ARBA" id="ARBA00022676"/>
    </source>
</evidence>
<evidence type="ECO:0000256" key="5">
    <source>
        <dbReference type="ARBA" id="ARBA00022842"/>
    </source>
</evidence>
<keyword evidence="4 11" id="KW-0808">Transferase</keyword>
<reference evidence="11 12" key="1">
    <citation type="submission" date="2018-10" db="EMBL/GenBank/DDBJ databases">
        <title>Bacillus Keqinensis sp. nov., a moderately halophilic bacterium isolated from a saline-alkaline lake.</title>
        <authorList>
            <person name="Wang H."/>
        </authorList>
    </citation>
    <scope>NUCLEOTIDE SEQUENCE [LARGE SCALE GENOMIC DNA]</scope>
    <source>
        <strain evidence="11 12">KQ-3</strain>
    </source>
</reference>
<keyword evidence="5" id="KW-0460">Magnesium</keyword>
<name>A0A3M7TTM8_9BACI</name>
<dbReference type="EMBL" id="RHIB01000001">
    <property type="protein sequence ID" value="RNA68996.1"/>
    <property type="molecule type" value="Genomic_DNA"/>
</dbReference>
<dbReference type="PANTHER" id="PTHR48090">
    <property type="entry name" value="UNDECAPRENYL-PHOSPHATE 4-DEOXY-4-FORMAMIDO-L-ARABINOSE TRANSFERASE-RELATED"/>
    <property type="match status" value="1"/>
</dbReference>
<comment type="cofactor">
    <cofactor evidence="1">
        <name>Mg(2+)</name>
        <dbReference type="ChEBI" id="CHEBI:18420"/>
    </cofactor>
</comment>
<evidence type="ECO:0000256" key="4">
    <source>
        <dbReference type="ARBA" id="ARBA00022679"/>
    </source>
</evidence>
<dbReference type="GO" id="GO:0016757">
    <property type="term" value="F:glycosyltransferase activity"/>
    <property type="evidence" value="ECO:0007669"/>
    <property type="project" value="UniProtKB-KW"/>
</dbReference>
<sequence>MKVDVVIPAYNEEKNIGETLSALRNEDWVSRILVIDDGSTDKTSRIAFDYTDYVYRFHVNQGKAQAAITGLKQTKSDYVMLLDADLKSTAKHAFNLLRPLKMNEADVTVAMLPPDSANKGFGFMKRRAQRVLERRFQVHMTSPLSGQRAFHRRWLKSLSEDVRHSRYGFEMACNLDLLKNGAVIKEVPVKMEHHAYGKTVRGMIHRARQWYEMERILWHRTSGNLY</sequence>
<dbReference type="OrthoDB" id="396512at2"/>
<dbReference type="Proteomes" id="UP000278746">
    <property type="component" value="Unassembled WGS sequence"/>
</dbReference>
<comment type="catalytic activity">
    <reaction evidence="8">
        <text>(2R)-3-phosphoglycerate + UDP-alpha-D-glucose = (2R)-2-O-(alpha-D-glucopyranosyl)-3-phospho-glycerate + UDP + H(+)</text>
        <dbReference type="Rhea" id="RHEA:31319"/>
        <dbReference type="ChEBI" id="CHEBI:15378"/>
        <dbReference type="ChEBI" id="CHEBI:58223"/>
        <dbReference type="ChEBI" id="CHEBI:58272"/>
        <dbReference type="ChEBI" id="CHEBI:58885"/>
        <dbReference type="ChEBI" id="CHEBI:62600"/>
        <dbReference type="EC" id="2.4.1.266"/>
    </reaction>
    <physiologicalReaction direction="left-to-right" evidence="8">
        <dbReference type="Rhea" id="RHEA:31320"/>
    </physiologicalReaction>
</comment>
<dbReference type="InterPro" id="IPR029044">
    <property type="entry name" value="Nucleotide-diphossugar_trans"/>
</dbReference>
<protein>
    <recommendedName>
        <fullName evidence="7">Glucosyl-3-phosphoglycerate synthase</fullName>
        <ecNumber evidence="6">2.4.1.266</ecNumber>
    </recommendedName>
</protein>
<evidence type="ECO:0000256" key="2">
    <source>
        <dbReference type="ARBA" id="ARBA00006739"/>
    </source>
</evidence>
<proteinExistence type="inferred from homology"/>
<keyword evidence="3" id="KW-0328">Glycosyltransferase</keyword>
<comment type="caution">
    <text evidence="11">The sequence shown here is derived from an EMBL/GenBank/DDBJ whole genome shotgun (WGS) entry which is preliminary data.</text>
</comment>
<keyword evidence="12" id="KW-1185">Reference proteome</keyword>
<dbReference type="Pfam" id="PF00535">
    <property type="entry name" value="Glycos_transf_2"/>
    <property type="match status" value="1"/>
</dbReference>
<comment type="similarity">
    <text evidence="2">Belongs to the glycosyltransferase 2 family.</text>
</comment>
<dbReference type="AlphaFoldDB" id="A0A3M7TTM8"/>
<dbReference type="CDD" id="cd04179">
    <property type="entry name" value="DPM_DPG-synthase_like"/>
    <property type="match status" value="1"/>
</dbReference>